<comment type="caution">
    <text evidence="2">The sequence shown here is derived from an EMBL/GenBank/DDBJ whole genome shotgun (WGS) entry which is preliminary data.</text>
</comment>
<dbReference type="EMBL" id="MLFT02000001">
    <property type="protein sequence ID" value="PHT59767.1"/>
    <property type="molecule type" value="Genomic_DNA"/>
</dbReference>
<sequence>MSDKFGVRVVFMRFDVGKTVFEKLPSIGRRIQHQFLVDLEDSLCMLDWDHKDDCHTDVRVPDDVDGWSMKYSVGTSFRFDQILGCLSNGDILAKNDKGVLFLCDPITSSVTEKFSLDSKEGSYVIVDYSESLVLFAGMLSVKKQDAQDKLARKKITRFLISYYLYTLVYVNIFLLCVDC</sequence>
<dbReference type="Proteomes" id="UP000224567">
    <property type="component" value="Unassembled WGS sequence"/>
</dbReference>
<keyword evidence="3" id="KW-1185">Reference proteome</keyword>
<keyword evidence="1" id="KW-0812">Transmembrane</keyword>
<reference evidence="2 3" key="1">
    <citation type="journal article" date="2017" name="Genome Biol.">
        <title>New reference genome sequences of hot pepper reveal the massive evolution of plant disease-resistance genes by retroduplication.</title>
        <authorList>
            <person name="Kim S."/>
            <person name="Park J."/>
            <person name="Yeom S.I."/>
            <person name="Kim Y.M."/>
            <person name="Seo E."/>
            <person name="Kim K.T."/>
            <person name="Kim M.S."/>
            <person name="Lee J.M."/>
            <person name="Cheong K."/>
            <person name="Shin H.S."/>
            <person name="Kim S.B."/>
            <person name="Han K."/>
            <person name="Lee J."/>
            <person name="Park M."/>
            <person name="Lee H.A."/>
            <person name="Lee H.Y."/>
            <person name="Lee Y."/>
            <person name="Oh S."/>
            <person name="Lee J.H."/>
            <person name="Choi E."/>
            <person name="Choi E."/>
            <person name="Lee S.E."/>
            <person name="Jeon J."/>
            <person name="Kim H."/>
            <person name="Choi G."/>
            <person name="Song H."/>
            <person name="Lee J."/>
            <person name="Lee S.C."/>
            <person name="Kwon J.K."/>
            <person name="Lee H.Y."/>
            <person name="Koo N."/>
            <person name="Hong Y."/>
            <person name="Kim R.W."/>
            <person name="Kang W.H."/>
            <person name="Huh J.H."/>
            <person name="Kang B.C."/>
            <person name="Yang T.J."/>
            <person name="Lee Y.H."/>
            <person name="Bennetzen J.L."/>
            <person name="Choi D."/>
        </authorList>
    </citation>
    <scope>NUCLEOTIDE SEQUENCE [LARGE SCALE GENOMIC DNA]</scope>
    <source>
        <strain evidence="3">cv. PBC81</strain>
    </source>
</reference>
<evidence type="ECO:0000256" key="1">
    <source>
        <dbReference type="SAM" id="Phobius"/>
    </source>
</evidence>
<gene>
    <name evidence="2" type="ORF">CQW23_02130</name>
</gene>
<keyword evidence="1" id="KW-0472">Membrane</keyword>
<name>A0A2G2XQJ5_CAPBA</name>
<accession>A0A2G2XQJ5</accession>
<reference evidence="3" key="2">
    <citation type="journal article" date="2017" name="J. Anim. Genet.">
        <title>Multiple reference genome sequences of hot pepper reveal the massive evolution of plant disease resistance genes by retroduplication.</title>
        <authorList>
            <person name="Kim S."/>
            <person name="Park J."/>
            <person name="Yeom S.-I."/>
            <person name="Kim Y.-M."/>
            <person name="Seo E."/>
            <person name="Kim K.-T."/>
            <person name="Kim M.-S."/>
            <person name="Lee J.M."/>
            <person name="Cheong K."/>
            <person name="Shin H.-S."/>
            <person name="Kim S.-B."/>
            <person name="Han K."/>
            <person name="Lee J."/>
            <person name="Park M."/>
            <person name="Lee H.-A."/>
            <person name="Lee H.-Y."/>
            <person name="Lee Y."/>
            <person name="Oh S."/>
            <person name="Lee J.H."/>
            <person name="Choi E."/>
            <person name="Choi E."/>
            <person name="Lee S.E."/>
            <person name="Jeon J."/>
            <person name="Kim H."/>
            <person name="Choi G."/>
            <person name="Song H."/>
            <person name="Lee J."/>
            <person name="Lee S.-C."/>
            <person name="Kwon J.-K."/>
            <person name="Lee H.-Y."/>
            <person name="Koo N."/>
            <person name="Hong Y."/>
            <person name="Kim R.W."/>
            <person name="Kang W.-H."/>
            <person name="Huh J.H."/>
            <person name="Kang B.-C."/>
            <person name="Yang T.-J."/>
            <person name="Lee Y.-H."/>
            <person name="Bennetzen J.L."/>
            <person name="Choi D."/>
        </authorList>
    </citation>
    <scope>NUCLEOTIDE SEQUENCE [LARGE SCALE GENOMIC DNA]</scope>
    <source>
        <strain evidence="3">cv. PBC81</strain>
    </source>
</reference>
<organism evidence="2 3">
    <name type="scientific">Capsicum baccatum</name>
    <name type="common">Peruvian pepper</name>
    <dbReference type="NCBI Taxonomy" id="33114"/>
    <lineage>
        <taxon>Eukaryota</taxon>
        <taxon>Viridiplantae</taxon>
        <taxon>Streptophyta</taxon>
        <taxon>Embryophyta</taxon>
        <taxon>Tracheophyta</taxon>
        <taxon>Spermatophyta</taxon>
        <taxon>Magnoliopsida</taxon>
        <taxon>eudicotyledons</taxon>
        <taxon>Gunneridae</taxon>
        <taxon>Pentapetalae</taxon>
        <taxon>asterids</taxon>
        <taxon>lamiids</taxon>
        <taxon>Solanales</taxon>
        <taxon>Solanaceae</taxon>
        <taxon>Solanoideae</taxon>
        <taxon>Capsiceae</taxon>
        <taxon>Capsicum</taxon>
    </lineage>
</organism>
<protein>
    <submittedName>
        <fullName evidence="2">Uncharacterized protein</fullName>
    </submittedName>
</protein>
<dbReference type="AlphaFoldDB" id="A0A2G2XQJ5"/>
<evidence type="ECO:0000313" key="3">
    <source>
        <dbReference type="Proteomes" id="UP000224567"/>
    </source>
</evidence>
<dbReference type="OrthoDB" id="1867629at2759"/>
<keyword evidence="1" id="KW-1133">Transmembrane helix</keyword>
<evidence type="ECO:0000313" key="2">
    <source>
        <dbReference type="EMBL" id="PHT59767.1"/>
    </source>
</evidence>
<proteinExistence type="predicted"/>
<feature type="transmembrane region" description="Helical" evidence="1">
    <location>
        <begin position="159"/>
        <end position="177"/>
    </location>
</feature>